<accession>A0ABU4VK38</accession>
<comment type="caution">
    <text evidence="1">The sequence shown here is derived from an EMBL/GenBank/DDBJ whole genome shotgun (WGS) entry which is preliminary data.</text>
</comment>
<evidence type="ECO:0000313" key="1">
    <source>
        <dbReference type="EMBL" id="MDX8151160.1"/>
    </source>
</evidence>
<proteinExistence type="predicted"/>
<evidence type="ECO:0000313" key="2">
    <source>
        <dbReference type="Proteomes" id="UP001277761"/>
    </source>
</evidence>
<keyword evidence="2" id="KW-1185">Reference proteome</keyword>
<name>A0ABU4VK38_9ACTN</name>
<organism evidence="1 2">
    <name type="scientific">Patulibacter brassicae</name>
    <dbReference type="NCBI Taxonomy" id="1705717"/>
    <lineage>
        <taxon>Bacteria</taxon>
        <taxon>Bacillati</taxon>
        <taxon>Actinomycetota</taxon>
        <taxon>Thermoleophilia</taxon>
        <taxon>Solirubrobacterales</taxon>
        <taxon>Patulibacteraceae</taxon>
        <taxon>Patulibacter</taxon>
    </lineage>
</organism>
<dbReference type="Pfam" id="PF08811">
    <property type="entry name" value="DUF1800"/>
    <property type="match status" value="1"/>
</dbReference>
<dbReference type="RefSeq" id="WP_319953313.1">
    <property type="nucleotide sequence ID" value="NZ_JAXAVX010000002.1"/>
</dbReference>
<reference evidence="1 2" key="1">
    <citation type="submission" date="2023-11" db="EMBL/GenBank/DDBJ databases">
        <authorList>
            <person name="Xu M."/>
            <person name="Jiang T."/>
        </authorList>
    </citation>
    <scope>NUCLEOTIDE SEQUENCE [LARGE SCALE GENOMIC DNA]</scope>
    <source>
        <strain evidence="1 2">SD</strain>
    </source>
</reference>
<dbReference type="Proteomes" id="UP001277761">
    <property type="component" value="Unassembled WGS sequence"/>
</dbReference>
<dbReference type="EMBL" id="JAXAVX010000002">
    <property type="protein sequence ID" value="MDX8151160.1"/>
    <property type="molecule type" value="Genomic_DNA"/>
</dbReference>
<sequence length="442" mass="49344">MQRYRGPFGPRQAERLLWRAGFGPLRGQAPAFAALGLEGAVAALTRVTGPARLVGPEPVTELGEPIDPARFPYDHLVWLDRMVRSDQPFLERLALLFHDWFGVSDELVGSWPLMREHVDLFRRVGRGSFRDLLLAVTGDGAMLVRLDGDDNQRGRPNENYARELMELYALGPDRGAYTERDVREAARGLTGYASSYHPDRGYEDFRFDPARHDDGEKELFARRDRYRPEAVVDACVAHPLHPSFFVLKLWSAFVAVPPSDGQRRALERLYVERDHAVLPVVEAILMHPAVYEGPALVKPPAVYAAGMLRALGRGIESIGWPEVGRQAGQRLFQPPSIAGWREDRWLDTATWRARWQLAHLALKGHELGADEGYLAEETPEQAVAMALRHWDDPPIAADTAAALVTAAARMARVVGLSPSARNALRQDVLRHLLVTAPDCQVC</sequence>
<protein>
    <submittedName>
        <fullName evidence="1">DUF1800 family protein</fullName>
    </submittedName>
</protein>
<gene>
    <name evidence="1" type="ORF">SK069_06120</name>
</gene>
<dbReference type="InterPro" id="IPR014917">
    <property type="entry name" value="DUF1800"/>
</dbReference>